<dbReference type="InterPro" id="IPR010297">
    <property type="entry name" value="DUF900_hydrolase"/>
</dbReference>
<reference evidence="1" key="1">
    <citation type="submission" date="2021-01" db="EMBL/GenBank/DDBJ databases">
        <title>Modified the classification status of verrucomicrobia.</title>
        <authorList>
            <person name="Feng X."/>
        </authorList>
    </citation>
    <scope>NUCLEOTIDE SEQUENCE</scope>
    <source>
        <strain evidence="1">KCTC 22201</strain>
    </source>
</reference>
<evidence type="ECO:0000313" key="2">
    <source>
        <dbReference type="Proteomes" id="UP000658278"/>
    </source>
</evidence>
<dbReference type="InterPro" id="IPR029058">
    <property type="entry name" value="AB_hydrolase_fold"/>
</dbReference>
<keyword evidence="1" id="KW-0378">Hydrolase</keyword>
<dbReference type="PANTHER" id="PTHR36513:SF1">
    <property type="entry name" value="TRANSMEMBRANE PROTEIN"/>
    <property type="match status" value="1"/>
</dbReference>
<dbReference type="PANTHER" id="PTHR36513">
    <property type="entry name" value="ABC TRANSMEMBRANE TYPE-1 DOMAIN-CONTAINING PROTEIN"/>
    <property type="match status" value="1"/>
</dbReference>
<evidence type="ECO:0000313" key="1">
    <source>
        <dbReference type="EMBL" id="MBK1826122.1"/>
    </source>
</evidence>
<dbReference type="GO" id="GO:0016787">
    <property type="term" value="F:hydrolase activity"/>
    <property type="evidence" value="ECO:0007669"/>
    <property type="project" value="UniProtKB-KW"/>
</dbReference>
<keyword evidence="2" id="KW-1185">Reference proteome</keyword>
<dbReference type="SUPFAM" id="SSF53474">
    <property type="entry name" value="alpha/beta-Hydrolases"/>
    <property type="match status" value="1"/>
</dbReference>
<dbReference type="AlphaFoldDB" id="A0A934RAM7"/>
<dbReference type="EMBL" id="JAENII010000002">
    <property type="protein sequence ID" value="MBK1826122.1"/>
    <property type="molecule type" value="Genomic_DNA"/>
</dbReference>
<dbReference type="Proteomes" id="UP000658278">
    <property type="component" value="Unassembled WGS sequence"/>
</dbReference>
<organism evidence="1 2">
    <name type="scientific">Haloferula rosea</name>
    <dbReference type="NCBI Taxonomy" id="490093"/>
    <lineage>
        <taxon>Bacteria</taxon>
        <taxon>Pseudomonadati</taxon>
        <taxon>Verrucomicrobiota</taxon>
        <taxon>Verrucomicrobiia</taxon>
        <taxon>Verrucomicrobiales</taxon>
        <taxon>Verrucomicrobiaceae</taxon>
        <taxon>Haloferula</taxon>
    </lineage>
</organism>
<accession>A0A934RAM7</accession>
<comment type="caution">
    <text evidence="1">The sequence shown here is derived from an EMBL/GenBank/DDBJ whole genome shotgun (WGS) entry which is preliminary data.</text>
</comment>
<name>A0A934RAM7_9BACT</name>
<protein>
    <submittedName>
        <fullName evidence="1">Alpha/beta hydrolase</fullName>
    </submittedName>
</protein>
<dbReference type="Pfam" id="PF05990">
    <property type="entry name" value="DUF900"/>
    <property type="match status" value="1"/>
</dbReference>
<sequence length="394" mass="43702">MASCHTKPVAQWLLPTPVMYLEGQVRPFDHLPASQQSPETEVFYATNRKRAGLSYGAGMTEEMRLGVARMRLGNEDETWSTLVDASTEHPRPEPLSVKVDTATEVATESGPGVSEWVRRVDRAVMKSSTRDLVVYVHGAKVGFEHSCAFAAELQHFSGRDVVAVAFDWPTHRELVSYVDGVDLGHARKSSEKLAVLLQLLSTGTRARKIHIVSWSAGARVLSRALDELGRDRSAGKGKKLRIGAAVFAAGDVPERDFEARLGAMERVAERVIVYVSDDDFALKWSSRLMGGGRRLGMEWDDFGPERMAFLNSHPSLEIVDTSYGKEVRGFDIRGHRYWFQNPWVNSDLILALRTDQPAAKRGLSRGEIDGLYYFASDYDKKIGGVAKSLTGGSW</sequence>
<proteinExistence type="predicted"/>
<gene>
    <name evidence="1" type="ORF">JIN81_03765</name>
</gene>
<dbReference type="Gene3D" id="3.40.50.1820">
    <property type="entry name" value="alpha/beta hydrolase"/>
    <property type="match status" value="1"/>
</dbReference>